<proteinExistence type="predicted"/>
<evidence type="ECO:0000259" key="2">
    <source>
        <dbReference type="Pfam" id="PF09747"/>
    </source>
</evidence>
<feature type="compositionally biased region" description="Polar residues" evidence="1">
    <location>
        <begin position="337"/>
        <end position="348"/>
    </location>
</feature>
<evidence type="ECO:0000313" key="4">
    <source>
        <dbReference type="Proteomes" id="UP001516400"/>
    </source>
</evidence>
<gene>
    <name evidence="3" type="ORF">HHI36_010315</name>
</gene>
<feature type="region of interest" description="Disordered" evidence="1">
    <location>
        <begin position="332"/>
        <end position="357"/>
    </location>
</feature>
<dbReference type="AlphaFoldDB" id="A0ABD2MIE1"/>
<feature type="compositionally biased region" description="Acidic residues" evidence="1">
    <location>
        <begin position="306"/>
        <end position="315"/>
    </location>
</feature>
<dbReference type="PANTHER" id="PTHR31840:SF1">
    <property type="entry name" value="COILED-COIL DOMAIN-CONTAINING PROTEIN 97"/>
    <property type="match status" value="1"/>
</dbReference>
<dbReference type="PANTHER" id="PTHR31840">
    <property type="entry name" value="COILED-COIL DOMAIN-CONTAINING PROTEIN 97"/>
    <property type="match status" value="1"/>
</dbReference>
<organism evidence="3 4">
    <name type="scientific">Cryptolaemus montrouzieri</name>
    <dbReference type="NCBI Taxonomy" id="559131"/>
    <lineage>
        <taxon>Eukaryota</taxon>
        <taxon>Metazoa</taxon>
        <taxon>Ecdysozoa</taxon>
        <taxon>Arthropoda</taxon>
        <taxon>Hexapoda</taxon>
        <taxon>Insecta</taxon>
        <taxon>Pterygota</taxon>
        <taxon>Neoptera</taxon>
        <taxon>Endopterygota</taxon>
        <taxon>Coleoptera</taxon>
        <taxon>Polyphaga</taxon>
        <taxon>Cucujiformia</taxon>
        <taxon>Coccinelloidea</taxon>
        <taxon>Coccinellidae</taxon>
        <taxon>Scymninae</taxon>
        <taxon>Scymnini</taxon>
        <taxon>Cryptolaemus</taxon>
    </lineage>
</organism>
<dbReference type="Pfam" id="PF09747">
    <property type="entry name" value="CCD97-like_C"/>
    <property type="match status" value="1"/>
</dbReference>
<accession>A0ABD2MIE1</accession>
<comment type="caution">
    <text evidence="3">The sequence shown here is derived from an EMBL/GenBank/DDBJ whole genome shotgun (WGS) entry which is preliminary data.</text>
</comment>
<evidence type="ECO:0000256" key="1">
    <source>
        <dbReference type="SAM" id="MobiDB-lite"/>
    </source>
</evidence>
<sequence>MTMEIDSEPPAADPPLNVYPDIELETEVEEILNFLTDIEEICFKSQQRGEADLTKMEKFRIGADAFNKNKLNFLIRFGDHLLLEHLTYFKKFTYGNDEESNNLNILLTDLSNKATTNGKSYKVKNRRYEALQQMIPEDNYFSEIEMMKRNPLLYEKLVGQYLTRDEIRERDKFNTEQTSFVKILMEGIERDDAAVRKKKDEDLEDCTLAESESDSDEVKLDEDDRSRSPIATRCLWGEFENEGYRRKPKVVNVNITVQERKLLKEEFITTMYQSFLDGKDTDFDYSQVDNNGKYDSVETIERDEEDKYFDSEEPADAPLCQVEDGSEDELDIYMSGLNDNPSVKNLSSDMKKISTQD</sequence>
<reference evidence="3 4" key="1">
    <citation type="journal article" date="2021" name="BMC Biol.">
        <title>Horizontally acquired antibacterial genes associated with adaptive radiation of ladybird beetles.</title>
        <authorList>
            <person name="Li H.S."/>
            <person name="Tang X.F."/>
            <person name="Huang Y.H."/>
            <person name="Xu Z.Y."/>
            <person name="Chen M.L."/>
            <person name="Du X.Y."/>
            <person name="Qiu B.Y."/>
            <person name="Chen P.T."/>
            <person name="Zhang W."/>
            <person name="Slipinski A."/>
            <person name="Escalona H.E."/>
            <person name="Waterhouse R.M."/>
            <person name="Zwick A."/>
            <person name="Pang H."/>
        </authorList>
    </citation>
    <scope>NUCLEOTIDE SEQUENCE [LARGE SCALE GENOMIC DNA]</scope>
    <source>
        <strain evidence="3">SYSU2018</strain>
    </source>
</reference>
<feature type="domain" description="CCD97-like C-terminal" evidence="2">
    <location>
        <begin position="125"/>
        <end position="312"/>
    </location>
</feature>
<dbReference type="InterPro" id="IPR018613">
    <property type="entry name" value="Ccdc97-like"/>
</dbReference>
<name>A0ABD2MIE1_9CUCU</name>
<feature type="region of interest" description="Disordered" evidence="1">
    <location>
        <begin position="306"/>
        <end position="325"/>
    </location>
</feature>
<dbReference type="Proteomes" id="UP001516400">
    <property type="component" value="Unassembled WGS sequence"/>
</dbReference>
<keyword evidence="4" id="KW-1185">Reference proteome</keyword>
<dbReference type="InterPro" id="IPR040233">
    <property type="entry name" value="CCD97-like_C"/>
</dbReference>
<protein>
    <recommendedName>
        <fullName evidence="2">CCD97-like C-terminal domain-containing protein</fullName>
    </recommendedName>
</protein>
<evidence type="ECO:0000313" key="3">
    <source>
        <dbReference type="EMBL" id="KAL3266129.1"/>
    </source>
</evidence>
<dbReference type="EMBL" id="JABFTP020000001">
    <property type="protein sequence ID" value="KAL3266129.1"/>
    <property type="molecule type" value="Genomic_DNA"/>
</dbReference>